<dbReference type="GO" id="GO:0010960">
    <property type="term" value="P:magnesium ion homeostasis"/>
    <property type="evidence" value="ECO:0007669"/>
    <property type="project" value="InterPro"/>
</dbReference>
<dbReference type="EMBL" id="HBFQ01059525">
    <property type="protein sequence ID" value="CAD8867774.1"/>
    <property type="molecule type" value="Transcribed_RNA"/>
</dbReference>
<dbReference type="Gene3D" id="2.60.120.10">
    <property type="entry name" value="Jelly Rolls"/>
    <property type="match status" value="1"/>
</dbReference>
<dbReference type="InterPro" id="IPR046342">
    <property type="entry name" value="CBS_dom_sf"/>
</dbReference>
<evidence type="ECO:0000313" key="4">
    <source>
        <dbReference type="EMBL" id="CAD8867774.1"/>
    </source>
</evidence>
<evidence type="ECO:0000256" key="1">
    <source>
        <dbReference type="PROSITE-ProRule" id="PRU01193"/>
    </source>
</evidence>
<protein>
    <recommendedName>
        <fullName evidence="3">CNNM transmembrane domain-containing protein</fullName>
    </recommendedName>
</protein>
<accession>A0A7S1AX38</accession>
<feature type="transmembrane region" description="Helical" evidence="2">
    <location>
        <begin position="73"/>
        <end position="91"/>
    </location>
</feature>
<dbReference type="Pfam" id="PF25562">
    <property type="entry name" value="CNBH_CNNM2_C"/>
    <property type="match status" value="1"/>
</dbReference>
<dbReference type="AlphaFoldDB" id="A0A7S1AX38"/>
<feature type="transmembrane region" description="Helical" evidence="2">
    <location>
        <begin position="12"/>
        <end position="37"/>
    </location>
</feature>
<evidence type="ECO:0000259" key="3">
    <source>
        <dbReference type="PROSITE" id="PS51846"/>
    </source>
</evidence>
<sequence length="557" mass="62378">MVEWSSVIDIAWRIGLVIPLVMMSQMFTGLNIGLLALDTVQLQVLIDVPNKDEKARRDAKYARMIMPVRKRGNLLLCTILLGNTAVNSLMAILLTDFAGGLTGFAVTTLLIVFFCEITPQSICTRHGLMLGAYGSWVIRVAIVLFYPVTKPYAIILDLLFPQRENMLDRGQMRSLVEYQKAAMPGMLAAGQAEMLIGALGFASMEVEDVMVPMETAFKIFLDTTLDYKLVSSVVQKGYTRFPILDRQTMQVESILHCKDFLTHDFSTHLSLTERGDDAASQHVKPKPLQTAGEFLEEMRKTGRDRSVLVCTGSLKLLGLLNELKTHMHLAVVADTDEAGKPDKTKPHIGIVTLQNIFETILQSDKNKFSERVTLRSPQALCQAGAVKLLDRHFADDSPGEINPLGEPEMRAVLTFLRVQQAPFTEGHLCEEFLVSLLRELRPVRVTRDTVLYKRGEKADRGTLILQGAVRIISGEESMESSIGPWSCLAMRSLEPPTSLIHTVRHTEGEELLELHDAHDYIPDFTALTLTTTLMLQIRRIDYLKAYHASHCKRSRSR</sequence>
<dbReference type="SUPFAM" id="SSF51206">
    <property type="entry name" value="cAMP-binding domain-like"/>
    <property type="match status" value="1"/>
</dbReference>
<reference evidence="4" key="1">
    <citation type="submission" date="2021-01" db="EMBL/GenBank/DDBJ databases">
        <authorList>
            <person name="Corre E."/>
            <person name="Pelletier E."/>
            <person name="Niang G."/>
            <person name="Scheremetjew M."/>
            <person name="Finn R."/>
            <person name="Kale V."/>
            <person name="Holt S."/>
            <person name="Cochrane G."/>
            <person name="Meng A."/>
            <person name="Brown T."/>
            <person name="Cohen L."/>
        </authorList>
    </citation>
    <scope>NUCLEOTIDE SEQUENCE</scope>
</reference>
<organism evidence="4">
    <name type="scientific">Noctiluca scintillans</name>
    <name type="common">Sea sparkle</name>
    <name type="synonym">Red tide dinoflagellate</name>
    <dbReference type="NCBI Taxonomy" id="2966"/>
    <lineage>
        <taxon>Eukaryota</taxon>
        <taxon>Sar</taxon>
        <taxon>Alveolata</taxon>
        <taxon>Dinophyceae</taxon>
        <taxon>Noctilucales</taxon>
        <taxon>Noctilucaceae</taxon>
        <taxon>Noctiluca</taxon>
    </lineage>
</organism>
<dbReference type="InterPro" id="IPR018490">
    <property type="entry name" value="cNMP-bd_dom_sf"/>
</dbReference>
<dbReference type="InterPro" id="IPR014710">
    <property type="entry name" value="RmlC-like_jellyroll"/>
</dbReference>
<name>A0A7S1AX38_NOCSC</name>
<feature type="domain" description="CNNM transmembrane" evidence="3">
    <location>
        <begin position="6"/>
        <end position="191"/>
    </location>
</feature>
<feature type="transmembrane region" description="Helical" evidence="2">
    <location>
        <begin position="97"/>
        <end position="115"/>
    </location>
</feature>
<dbReference type="GO" id="GO:0016020">
    <property type="term" value="C:membrane"/>
    <property type="evidence" value="ECO:0007669"/>
    <property type="project" value="UniProtKB-UniRule"/>
</dbReference>
<dbReference type="InterPro" id="IPR002550">
    <property type="entry name" value="CNNM"/>
</dbReference>
<dbReference type="PANTHER" id="PTHR12064">
    <property type="entry name" value="METAL TRANSPORTER CNNM"/>
    <property type="match status" value="1"/>
</dbReference>
<keyword evidence="1 2" id="KW-1133">Transmembrane helix</keyword>
<dbReference type="PROSITE" id="PS51846">
    <property type="entry name" value="CNNM"/>
    <property type="match status" value="1"/>
</dbReference>
<dbReference type="InterPro" id="IPR045095">
    <property type="entry name" value="ACDP"/>
</dbReference>
<dbReference type="Gene3D" id="3.10.580.10">
    <property type="entry name" value="CBS-domain"/>
    <property type="match status" value="1"/>
</dbReference>
<dbReference type="Pfam" id="PF01595">
    <property type="entry name" value="CNNM"/>
    <property type="match status" value="1"/>
</dbReference>
<dbReference type="PANTHER" id="PTHR12064:SF94">
    <property type="entry name" value="UNEXTENDED PROTEIN"/>
    <property type="match status" value="1"/>
</dbReference>
<gene>
    <name evidence="4" type="ORF">NSCI0253_LOCUS42129</name>
</gene>
<keyword evidence="1 2" id="KW-0472">Membrane</keyword>
<keyword evidence="1 2" id="KW-0812">Transmembrane</keyword>
<evidence type="ECO:0000256" key="2">
    <source>
        <dbReference type="SAM" id="Phobius"/>
    </source>
</evidence>
<dbReference type="SUPFAM" id="SSF54631">
    <property type="entry name" value="CBS-domain pair"/>
    <property type="match status" value="1"/>
</dbReference>
<proteinExistence type="predicted"/>
<feature type="transmembrane region" description="Helical" evidence="2">
    <location>
        <begin position="127"/>
        <end position="148"/>
    </location>
</feature>